<feature type="transmembrane region" description="Helical" evidence="2">
    <location>
        <begin position="462"/>
        <end position="480"/>
    </location>
</feature>
<keyword evidence="2" id="KW-0472">Membrane</keyword>
<keyword evidence="2" id="KW-1133">Transmembrane helix</keyword>
<feature type="compositionally biased region" description="Gly residues" evidence="1">
    <location>
        <begin position="653"/>
        <end position="672"/>
    </location>
</feature>
<reference evidence="5 6" key="1">
    <citation type="submission" date="2024-04" db="EMBL/GenBank/DDBJ databases">
        <title>Isolation of an actinomycete strain from pig manure.</title>
        <authorList>
            <person name="Gong T."/>
            <person name="Yu Z."/>
            <person name="An M."/>
            <person name="Wei C."/>
            <person name="Yang W."/>
            <person name="Liu L."/>
        </authorList>
    </citation>
    <scope>NUCLEOTIDE SEQUENCE [LARGE SCALE GENOMIC DNA]</scope>
    <source>
        <strain evidence="5 6">ZF39</strain>
    </source>
</reference>
<evidence type="ECO:0000259" key="3">
    <source>
        <dbReference type="Pfam" id="PF09972"/>
    </source>
</evidence>
<name>A0ABZ3FSV2_9ACTN</name>
<evidence type="ECO:0000313" key="5">
    <source>
        <dbReference type="EMBL" id="XAN09148.1"/>
    </source>
</evidence>
<dbReference type="RefSeq" id="WP_425310601.1">
    <property type="nucleotide sequence ID" value="NZ_CP154795.1"/>
</dbReference>
<sequence>MLRTWTRWIAYPIILVAVMLLASCVQGFASGRSGGADDPLNQFTIRSFVADYRLEIQPDGTTDVVVTEQIDANFSRSRVNRGITRAIPLTYQDHTNSVTDITVTGTVRSARTTIGGAEVDTGTQPVSTTVDKNVLIIRIGNPDRYLMSGDQSWTLSYRLGDVAMNTPDGLRQEIYLDANGTGWEVPFTKVTARLHVPADLAGRLDGQTACYWGPEGARNTCPITTAAGADDTVITASAGPLDRRENLTFAVGFANDAFPVAYTPKSAALPWWLLVLPVIGLLAYAIALAQWFRATRGRRPGAIVTEYLPPEGVPALVAADVMGRAPRGPSAQLLEFVVAGTLTLRSTQPAEPGPDGPPSRLGWWQRRKLRKQLFIPTEDFEQIENADLQTIMKGYFGGGLGVAPHPDTAAWMADKQAELVQQGGWRTWASGSRTWLLPVFILFALLAGAGMLLLAPEGPERWLAYASAVLGLLLVIAAYFRQPSFGPLTEKGRDLRTHLLGLKQFMAMADSDRIAWLQGVESAPRVSSDDHAALVKLYEPLLPYAVILGHEKTWSELLGEHEKALPEQSAWLSDLRLNVAFADLVTTLDHGHQHRSFYSYSGSESMRQTHMSLGDSVSDATASFSEALSNMQRSDNDGGGGSSWSSSSRSSGGSSGGGRSGGGMGGGGGGGW</sequence>
<dbReference type="Proteomes" id="UP001442841">
    <property type="component" value="Chromosome"/>
</dbReference>
<feature type="region of interest" description="Disordered" evidence="1">
    <location>
        <begin position="630"/>
        <end position="672"/>
    </location>
</feature>
<feature type="transmembrane region" description="Helical" evidence="2">
    <location>
        <begin position="269"/>
        <end position="289"/>
    </location>
</feature>
<feature type="domain" description="DUF2207" evidence="3">
    <location>
        <begin position="51"/>
        <end position="253"/>
    </location>
</feature>
<dbReference type="Pfam" id="PF20990">
    <property type="entry name" value="DUF2207_C"/>
    <property type="match status" value="1"/>
</dbReference>
<dbReference type="EMBL" id="CP154795">
    <property type="protein sequence ID" value="XAN09148.1"/>
    <property type="molecule type" value="Genomic_DNA"/>
</dbReference>
<evidence type="ECO:0000313" key="6">
    <source>
        <dbReference type="Proteomes" id="UP001442841"/>
    </source>
</evidence>
<proteinExistence type="predicted"/>
<keyword evidence="2" id="KW-0812">Transmembrane</keyword>
<keyword evidence="6" id="KW-1185">Reference proteome</keyword>
<dbReference type="Pfam" id="PF09972">
    <property type="entry name" value="DUF2207"/>
    <property type="match status" value="1"/>
</dbReference>
<feature type="domain" description="Predicted membrane protein YciQ-like C-terminal" evidence="4">
    <location>
        <begin position="309"/>
        <end position="556"/>
    </location>
</feature>
<protein>
    <submittedName>
        <fullName evidence="5">DUF2207 domain-containing protein</fullName>
    </submittedName>
</protein>
<evidence type="ECO:0000259" key="4">
    <source>
        <dbReference type="Pfam" id="PF20990"/>
    </source>
</evidence>
<organism evidence="5 6">
    <name type="scientific">Ammonicoccus fulvus</name>
    <dbReference type="NCBI Taxonomy" id="3138240"/>
    <lineage>
        <taxon>Bacteria</taxon>
        <taxon>Bacillati</taxon>
        <taxon>Actinomycetota</taxon>
        <taxon>Actinomycetes</taxon>
        <taxon>Propionibacteriales</taxon>
        <taxon>Propionibacteriaceae</taxon>
        <taxon>Ammonicoccus</taxon>
    </lineage>
</organism>
<dbReference type="PROSITE" id="PS51257">
    <property type="entry name" value="PROKAR_LIPOPROTEIN"/>
    <property type="match status" value="1"/>
</dbReference>
<feature type="compositionally biased region" description="Low complexity" evidence="1">
    <location>
        <begin position="643"/>
        <end position="652"/>
    </location>
</feature>
<evidence type="ECO:0000256" key="1">
    <source>
        <dbReference type="SAM" id="MobiDB-lite"/>
    </source>
</evidence>
<feature type="transmembrane region" description="Helical" evidence="2">
    <location>
        <begin position="435"/>
        <end position="456"/>
    </location>
</feature>
<dbReference type="InterPro" id="IPR048389">
    <property type="entry name" value="YciQ-like_C"/>
</dbReference>
<accession>A0ABZ3FSV2</accession>
<gene>
    <name evidence="5" type="ORF">AADG42_18100</name>
</gene>
<evidence type="ECO:0000256" key="2">
    <source>
        <dbReference type="SAM" id="Phobius"/>
    </source>
</evidence>
<dbReference type="InterPro" id="IPR018702">
    <property type="entry name" value="DUF2207"/>
</dbReference>